<evidence type="ECO:0000259" key="1">
    <source>
        <dbReference type="Pfam" id="PF01551"/>
    </source>
</evidence>
<evidence type="ECO:0000313" key="2">
    <source>
        <dbReference type="EMBL" id="AIA85171.1"/>
    </source>
</evidence>
<reference evidence="2" key="1">
    <citation type="journal article" date="2013" name="Environ. Microbiol.">
        <title>Seasonally variable intestinal metagenomes of the red palm weevil (Rhynchophorus ferrugineus).</title>
        <authorList>
            <person name="Jia S."/>
            <person name="Zhang X."/>
            <person name="Zhang G."/>
            <person name="Yin A."/>
            <person name="Zhang S."/>
            <person name="Li F."/>
            <person name="Wang L."/>
            <person name="Zhao D."/>
            <person name="Yun Q."/>
            <person name="Tala"/>
            <person name="Wang J."/>
            <person name="Sun G."/>
            <person name="Baabdullah M."/>
            <person name="Yu X."/>
            <person name="Hu S."/>
            <person name="Al-Mssallem I.S."/>
            <person name="Yu J."/>
        </authorList>
    </citation>
    <scope>NUCLEOTIDE SEQUENCE</scope>
</reference>
<dbReference type="CDD" id="cd12797">
    <property type="entry name" value="M23_peptidase"/>
    <property type="match status" value="1"/>
</dbReference>
<accession>A0A060BXE7</accession>
<feature type="domain" description="M23ase beta-sheet core" evidence="1">
    <location>
        <begin position="3"/>
        <end position="73"/>
    </location>
</feature>
<sequence>MLIGAPTGTLVTAVADGTVVFSDWMTGYGMILIIDHGNGYMSLYAHNESLLRKVGVRVQRGEAVAKVGNSGGHGCSCAVFRIAPQRPARRSFRLAAAPLSVRPNPRCFAHNRRAPGAGRTAQSTEFFMRPLSSVILSLVLLGLPLFSVH</sequence>
<protein>
    <submittedName>
        <fullName evidence="2">Peptidase_M23</fullName>
    </submittedName>
</protein>
<dbReference type="AlphaFoldDB" id="A0A060BXE7"/>
<dbReference type="InterPro" id="IPR016047">
    <property type="entry name" value="M23ase_b-sheet_dom"/>
</dbReference>
<dbReference type="GO" id="GO:0004222">
    <property type="term" value="F:metalloendopeptidase activity"/>
    <property type="evidence" value="ECO:0007669"/>
    <property type="project" value="TreeGrafter"/>
</dbReference>
<name>A0A060BXE7_9FIRM</name>
<organism evidence="2">
    <name type="scientific">uncultured Halanaerobium sp</name>
    <dbReference type="NCBI Taxonomy" id="262404"/>
    <lineage>
        <taxon>Bacteria</taxon>
        <taxon>Bacillati</taxon>
        <taxon>Bacillota</taxon>
        <taxon>Clostridia</taxon>
        <taxon>Halanaerobiales</taxon>
        <taxon>Halanaerobiaceae</taxon>
        <taxon>Halanaerobium</taxon>
        <taxon>environmental samples</taxon>
    </lineage>
</organism>
<dbReference type="Pfam" id="PF01551">
    <property type="entry name" value="Peptidase_M23"/>
    <property type="match status" value="1"/>
</dbReference>
<dbReference type="Gene3D" id="2.70.70.10">
    <property type="entry name" value="Glucose Permease (Domain IIA)"/>
    <property type="match status" value="1"/>
</dbReference>
<feature type="non-terminal residue" evidence="2">
    <location>
        <position position="149"/>
    </location>
</feature>
<dbReference type="InterPro" id="IPR050570">
    <property type="entry name" value="Cell_wall_metabolism_enzyme"/>
</dbReference>
<proteinExistence type="predicted"/>
<dbReference type="PANTHER" id="PTHR21666">
    <property type="entry name" value="PEPTIDASE-RELATED"/>
    <property type="match status" value="1"/>
</dbReference>
<dbReference type="EMBL" id="KF117912">
    <property type="protein sequence ID" value="AIA85171.1"/>
    <property type="molecule type" value="Genomic_DNA"/>
</dbReference>
<dbReference type="InterPro" id="IPR011055">
    <property type="entry name" value="Dup_hybrid_motif"/>
</dbReference>
<dbReference type="PANTHER" id="PTHR21666:SF270">
    <property type="entry name" value="MUREIN HYDROLASE ACTIVATOR ENVC"/>
    <property type="match status" value="1"/>
</dbReference>
<dbReference type="SUPFAM" id="SSF51261">
    <property type="entry name" value="Duplicated hybrid motif"/>
    <property type="match status" value="1"/>
</dbReference>